<organism evidence="1 2">
    <name type="scientific">Mycolicibacterium fortuitum</name>
    <name type="common">Mycobacterium fortuitum</name>
    <dbReference type="NCBI Taxonomy" id="1766"/>
    <lineage>
        <taxon>Bacteria</taxon>
        <taxon>Bacillati</taxon>
        <taxon>Actinomycetota</taxon>
        <taxon>Actinomycetes</taxon>
        <taxon>Mycobacteriales</taxon>
        <taxon>Mycobacteriaceae</taxon>
        <taxon>Mycolicibacterium</taxon>
    </lineage>
</organism>
<protein>
    <recommendedName>
        <fullName evidence="3">SMI1/KNR4 family protein</fullName>
    </recommendedName>
</protein>
<evidence type="ECO:0000313" key="1">
    <source>
        <dbReference type="EMBL" id="OMC41891.1"/>
    </source>
</evidence>
<reference evidence="1 2" key="1">
    <citation type="submission" date="2016-07" db="EMBL/GenBank/DDBJ databases">
        <authorList>
            <person name="Sutton G."/>
            <person name="Brinkac L."/>
            <person name="Sanka R."/>
            <person name="Adams M."/>
            <person name="Lau E."/>
            <person name="Kumar A."/>
            <person name="Macaden R."/>
        </authorList>
    </citation>
    <scope>NUCLEOTIDE SEQUENCE [LARGE SCALE GENOMIC DNA]</scope>
    <source>
        <strain evidence="1 2">GA-0871</strain>
    </source>
</reference>
<proteinExistence type="predicted"/>
<dbReference type="EMBL" id="MBER01000097">
    <property type="protein sequence ID" value="OMC41891.1"/>
    <property type="molecule type" value="Genomic_DNA"/>
</dbReference>
<accession>A0ABD6QJI3</accession>
<comment type="caution">
    <text evidence="1">The sequence shown here is derived from an EMBL/GenBank/DDBJ whole genome shotgun (WGS) entry which is preliminary data.</text>
</comment>
<evidence type="ECO:0008006" key="3">
    <source>
        <dbReference type="Google" id="ProtNLM"/>
    </source>
</evidence>
<evidence type="ECO:0000313" key="2">
    <source>
        <dbReference type="Proteomes" id="UP000187001"/>
    </source>
</evidence>
<sequence>MTTQPVWISPSDGAPSLWELEELAAKVLGSPFPDAFEDYDSFFHAHHSIDEAAHAPVMTSIPEWTDYDPAGDLIQAWKFESLRAIWFPSDFTETVRDANRISHMSEVRDA</sequence>
<dbReference type="RefSeq" id="WP_076206190.1">
    <property type="nucleotide sequence ID" value="NZ_MBER01000097.1"/>
</dbReference>
<gene>
    <name evidence="1" type="ORF">A5742_31415</name>
</gene>
<name>A0ABD6QJI3_MYCFO</name>
<dbReference type="Proteomes" id="UP000187001">
    <property type="component" value="Unassembled WGS sequence"/>
</dbReference>
<dbReference type="AlphaFoldDB" id="A0ABD6QJI3"/>